<feature type="compositionally biased region" description="Low complexity" evidence="4">
    <location>
        <begin position="119"/>
        <end position="131"/>
    </location>
</feature>
<dbReference type="EMBL" id="MIGC01003516">
    <property type="protein sequence ID" value="PHJ19321.1"/>
    <property type="molecule type" value="Genomic_DNA"/>
</dbReference>
<dbReference type="PANTHER" id="PTHR11800">
    <property type="entry name" value="DNA-DIRECTED RNA POLYMERASE"/>
    <property type="match status" value="1"/>
</dbReference>
<feature type="compositionally biased region" description="Low complexity" evidence="4">
    <location>
        <begin position="157"/>
        <end position="169"/>
    </location>
</feature>
<evidence type="ECO:0000256" key="2">
    <source>
        <dbReference type="ARBA" id="ARBA00023163"/>
    </source>
</evidence>
<feature type="compositionally biased region" description="Basic and acidic residues" evidence="4">
    <location>
        <begin position="99"/>
        <end position="118"/>
    </location>
</feature>
<feature type="domain" description="DNA-directed RNA polymerase RpoA/D/Rpb3-type" evidence="5">
    <location>
        <begin position="315"/>
        <end position="609"/>
    </location>
</feature>
<feature type="compositionally biased region" description="Basic and acidic residues" evidence="4">
    <location>
        <begin position="171"/>
        <end position="191"/>
    </location>
</feature>
<gene>
    <name evidence="6" type="ORF">CSUI_006853</name>
</gene>
<evidence type="ECO:0000313" key="6">
    <source>
        <dbReference type="EMBL" id="PHJ19321.1"/>
    </source>
</evidence>
<evidence type="ECO:0000313" key="7">
    <source>
        <dbReference type="Proteomes" id="UP000221165"/>
    </source>
</evidence>
<feature type="region of interest" description="Disordered" evidence="4">
    <location>
        <begin position="612"/>
        <end position="684"/>
    </location>
</feature>
<dbReference type="Gene3D" id="2.170.120.12">
    <property type="entry name" value="DNA-directed RNA polymerase, insert domain"/>
    <property type="match status" value="1"/>
</dbReference>
<keyword evidence="7" id="KW-1185">Reference proteome</keyword>
<accession>A0A2C6JY63</accession>
<dbReference type="Pfam" id="PF01000">
    <property type="entry name" value="RNA_pol_A_bac"/>
    <property type="match status" value="1"/>
</dbReference>
<feature type="compositionally biased region" description="Low complexity" evidence="4">
    <location>
        <begin position="640"/>
        <end position="668"/>
    </location>
</feature>
<dbReference type="Gene3D" id="3.30.1360.10">
    <property type="entry name" value="RNA polymerase, RBP11-like subunit"/>
    <property type="match status" value="1"/>
</dbReference>
<dbReference type="InterPro" id="IPR036603">
    <property type="entry name" value="RBP11-like"/>
</dbReference>
<keyword evidence="2" id="KW-0804">Transcription</keyword>
<dbReference type="GO" id="GO:0003677">
    <property type="term" value="F:DNA binding"/>
    <property type="evidence" value="ECO:0007669"/>
    <property type="project" value="InterPro"/>
</dbReference>
<dbReference type="PANTHER" id="PTHR11800:SF2">
    <property type="entry name" value="DNA-DIRECTED RNA POLYMERASE II SUBUNIT RPB3"/>
    <property type="match status" value="1"/>
</dbReference>
<dbReference type="Proteomes" id="UP000221165">
    <property type="component" value="Unassembled WGS sequence"/>
</dbReference>
<dbReference type="GO" id="GO:0005665">
    <property type="term" value="C:RNA polymerase II, core complex"/>
    <property type="evidence" value="ECO:0007669"/>
    <property type="project" value="TreeGrafter"/>
</dbReference>
<proteinExistence type="inferred from homology"/>
<dbReference type="InterPro" id="IPR001514">
    <property type="entry name" value="DNA-dir_RNA_pol_30-40kDasu_CS"/>
</dbReference>
<dbReference type="CDD" id="cd07031">
    <property type="entry name" value="RNAP_II_RPB3"/>
    <property type="match status" value="1"/>
</dbReference>
<dbReference type="AlphaFoldDB" id="A0A2C6JY63"/>
<keyword evidence="1 6" id="KW-0240">DNA-directed RNA polymerase</keyword>
<feature type="region of interest" description="Disordered" evidence="4">
    <location>
        <begin position="259"/>
        <end position="291"/>
    </location>
</feature>
<sequence length="684" mass="72432">MDHFFSQPLPSAGGGWTQKSEEEEEEEQESSQSHPTLSSSPPLPSLSSNTQPSTDPSVSVSSSSSSQRRMSLSDSSHLQALSSSPPSATFSPSSTTSLHRHEEDQDRSGTKVEKEDYLLSHSAPSSSSSSLPQDRDYLLHASLSDVSSLRQDPPSHPLSSSSSPAPFFSEKGLDKDEQSSSTGREEKDTSQEVHAFSSSTSLRSLRGEDHQGASFAGSPPSYYTAAPGIGIEDTGRGLGSGGILPAAAGGGLVSSSSPVVTSQGVGGGLPSSSSSVGGGGSAKGGLSSSSSAFTGGISSISLEPRIIVKEVSTYKIKFILENCDVSIANALRRIMIAEVPTLAIDVVTVYENSSALHDEFLAHRLGLLPIDSRNINAYVNREDCDCADHCDRCSVHYALDVVSDQDESLHVTHRDITPDHAARGAAGGAAGGDLLDLSIPMPVPLLKEMQQKELDGIPIVKLRKNQAINMRMTAIKGIGKIHAKWSPVATASYKFEPHITFQEDLLARAPASVKLQIAKSCPREVFSFFDDTPSGGNGILRVERKMNCIFCDQCMLKAKELGYRKMICVEPNERKFFFTVESTGVMPAEQIVDVAFEVLLTKFSELERHVTQANTRTTGHLQQASRPFSDDDGNRRGPASSSSSFSSSSGSSSGFLSAMGTSGLSSAGGTDGGTSRGGVLLDLD</sequence>
<dbReference type="SUPFAM" id="SSF55257">
    <property type="entry name" value="RBP11-like subunits of RNA polymerase"/>
    <property type="match status" value="1"/>
</dbReference>
<feature type="compositionally biased region" description="Low complexity" evidence="4">
    <location>
        <begin position="30"/>
        <end position="97"/>
    </location>
</feature>
<dbReference type="HAMAP" id="MF_00320">
    <property type="entry name" value="RNApol_arch_Rpo3"/>
    <property type="match status" value="1"/>
</dbReference>
<evidence type="ECO:0000256" key="3">
    <source>
        <dbReference type="ARBA" id="ARBA00025804"/>
    </source>
</evidence>
<feature type="region of interest" description="Disordered" evidence="4">
    <location>
        <begin position="1"/>
        <end position="219"/>
    </location>
</feature>
<dbReference type="PROSITE" id="PS00446">
    <property type="entry name" value="RNA_POL_D_30KD"/>
    <property type="match status" value="1"/>
</dbReference>
<dbReference type="InterPro" id="IPR011263">
    <property type="entry name" value="DNA-dir_RNA_pol_RpoA/D/Rpb3"/>
</dbReference>
<dbReference type="InterPro" id="IPR022842">
    <property type="entry name" value="RNAP_Rpo3/Rpb3/RPAC1"/>
</dbReference>
<name>A0A2C6JY63_9APIC</name>
<feature type="compositionally biased region" description="Polar residues" evidence="4">
    <location>
        <begin position="612"/>
        <end position="626"/>
    </location>
</feature>
<dbReference type="SMART" id="SM00662">
    <property type="entry name" value="RPOLD"/>
    <property type="match status" value="1"/>
</dbReference>
<evidence type="ECO:0000256" key="4">
    <source>
        <dbReference type="SAM" id="MobiDB-lite"/>
    </source>
</evidence>
<dbReference type="InterPro" id="IPR050518">
    <property type="entry name" value="Rpo3/RPB3_RNA_Pol_subunit"/>
</dbReference>
<evidence type="ECO:0000256" key="1">
    <source>
        <dbReference type="ARBA" id="ARBA00022478"/>
    </source>
</evidence>
<evidence type="ECO:0000259" key="5">
    <source>
        <dbReference type="SMART" id="SM00662"/>
    </source>
</evidence>
<dbReference type="GO" id="GO:0046983">
    <property type="term" value="F:protein dimerization activity"/>
    <property type="evidence" value="ECO:0007669"/>
    <property type="project" value="InterPro"/>
</dbReference>
<dbReference type="InterPro" id="IPR011262">
    <property type="entry name" value="DNA-dir_RNA_pol_insert"/>
</dbReference>
<comment type="similarity">
    <text evidence="3">Belongs to the archaeal Rpo3/eukaryotic RPB3 RNA polymerase subunit family.</text>
</comment>
<dbReference type="GO" id="GO:0003899">
    <property type="term" value="F:DNA-directed RNA polymerase activity"/>
    <property type="evidence" value="ECO:0007669"/>
    <property type="project" value="InterPro"/>
</dbReference>
<protein>
    <submittedName>
        <fullName evidence="6">Dna-directed rna polymerase ii rpb3</fullName>
    </submittedName>
</protein>
<dbReference type="GeneID" id="94430215"/>
<dbReference type="OrthoDB" id="270173at2759"/>
<comment type="caution">
    <text evidence="6">The sequence shown here is derived from an EMBL/GenBank/DDBJ whole genome shotgun (WGS) entry which is preliminary data.</text>
</comment>
<organism evidence="6 7">
    <name type="scientific">Cystoisospora suis</name>
    <dbReference type="NCBI Taxonomy" id="483139"/>
    <lineage>
        <taxon>Eukaryota</taxon>
        <taxon>Sar</taxon>
        <taxon>Alveolata</taxon>
        <taxon>Apicomplexa</taxon>
        <taxon>Conoidasida</taxon>
        <taxon>Coccidia</taxon>
        <taxon>Eucoccidiorida</taxon>
        <taxon>Eimeriorina</taxon>
        <taxon>Sarcocystidae</taxon>
        <taxon>Cystoisospora</taxon>
    </lineage>
</organism>
<dbReference type="RefSeq" id="XP_067921023.1">
    <property type="nucleotide sequence ID" value="XM_068067004.1"/>
</dbReference>
<dbReference type="GO" id="GO:0006366">
    <property type="term" value="P:transcription by RNA polymerase II"/>
    <property type="evidence" value="ECO:0007669"/>
    <property type="project" value="TreeGrafter"/>
</dbReference>
<dbReference type="InterPro" id="IPR036643">
    <property type="entry name" value="RNApol_insert_sf"/>
</dbReference>
<dbReference type="VEuPathDB" id="ToxoDB:CSUI_006853"/>
<reference evidence="6 7" key="1">
    <citation type="journal article" date="2017" name="Int. J. Parasitol.">
        <title>The genome of the protozoan parasite Cystoisospora suis and a reverse vaccinology approach to identify vaccine candidates.</title>
        <authorList>
            <person name="Palmieri N."/>
            <person name="Shrestha A."/>
            <person name="Ruttkowski B."/>
            <person name="Beck T."/>
            <person name="Vogl C."/>
            <person name="Tomley F."/>
            <person name="Blake D.P."/>
            <person name="Joachim A."/>
        </authorList>
    </citation>
    <scope>NUCLEOTIDE SEQUENCE [LARGE SCALE GENOMIC DNA]</scope>
    <source>
        <strain evidence="6 7">Wien I</strain>
    </source>
</reference>
<dbReference type="SUPFAM" id="SSF56553">
    <property type="entry name" value="Insert subdomain of RNA polymerase alpha subunit"/>
    <property type="match status" value="1"/>
</dbReference>
<dbReference type="Pfam" id="PF01193">
    <property type="entry name" value="RNA_pol_L"/>
    <property type="match status" value="1"/>
</dbReference>